<dbReference type="PANTHER" id="PTHR45794">
    <property type="entry name" value="LEUCYL-TRNA SYNTHETASE"/>
    <property type="match status" value="1"/>
</dbReference>
<evidence type="ECO:0000256" key="7">
    <source>
        <dbReference type="ARBA" id="ARBA00023146"/>
    </source>
</evidence>
<accession>A0A7D3V7A9</accession>
<evidence type="ECO:0000259" key="10">
    <source>
        <dbReference type="Pfam" id="PF08264"/>
    </source>
</evidence>
<protein>
    <recommendedName>
        <fullName evidence="2">leucine--tRNA ligase</fullName>
        <ecNumber evidence="2">6.1.1.4</ecNumber>
    </recommendedName>
    <alternativeName>
        <fullName evidence="8">Leucyl-tRNA synthetase</fullName>
    </alternativeName>
</protein>
<evidence type="ECO:0000256" key="4">
    <source>
        <dbReference type="ARBA" id="ARBA00022741"/>
    </source>
</evidence>
<dbReference type="Pfam" id="PF08264">
    <property type="entry name" value="Anticodon_1"/>
    <property type="match status" value="1"/>
</dbReference>
<keyword evidence="12" id="KW-1185">Reference proteome</keyword>
<dbReference type="EC" id="6.1.1.4" evidence="2"/>
<evidence type="ECO:0000256" key="5">
    <source>
        <dbReference type="ARBA" id="ARBA00022840"/>
    </source>
</evidence>
<dbReference type="Pfam" id="PF00133">
    <property type="entry name" value="tRNA-synt_1"/>
    <property type="match status" value="1"/>
</dbReference>
<sequence>MEQVDKVKNMWAHRDALVSDEVVIQKNFNFVSGSIPTKIPFSGPTPTEKFFGTFPYAYQNGVMHLGHGYTMSKLEFICRHMKLKGYNVLFPIAFHGTGMPIVACANKLKESLSKYDVNTVDMDNLPTNDQMKILYSMDVPREEIPKFINPYYWLKYFPKRSIEDLKRFGICADFTRCFVTTDMNPYYDSFVKWQFNILNSKKYLKFGKKPIIYSPKDGQSCADHDRSKGEGVNPKKYNMYLFDMKSEDPIMSKYPNLKIVITDDLIVSSNVKSVIAHANDDFVIGQYNGNNIIARPEFFRNINHQIDVPIHTFENIKGKQLHRSTVKIKDTEFKIFDSKIQGMLGSGFKILIKNKDDTASLDVHIDGIYYEPEDITISRTGDTCVVAITDQWFIDYGVPELKDKVNAYIKTHLNMYHNEAKNMIMGASEWIKEWPCSRSSGLGTKLLDTEYVIDSLSDSTIYMAYYTIANQIEKIPMEYVNDTLWNYLFKDDDMPDIPSQYVDIVVQMRNEFRYWYPVDLRVSGKDLINNHLIMCLYNHFMIWDDDKLLPKNYFTNGYIMLNNKKMSKSEGNFMTLRQAIDKYGSDPVRIALAEAGSGFDDANFMEKNANVAIVKLTIEKAWCIEMINKLVNEKNFRNDEFWEKIFEEEINQCIIDADKYYTEMEYQKAIVNGFYKMLSVRDNYRNKYESKTIQMSHYHIKKYIENFLLIVYPICPHFVEHIWNYAEHQGLVFSKTWPTNVTVNKKLIYYRDIINNIVDNYRSDIGVMIKRNTKKKTDEQCELDFTVMVTCFNKFSDYEYELVKKIKKYYDEIYVDYKSWKLIGQKLMSDIKDKSMLQNYGKFINNVQTNVTIYGYDWFTIIQDMTEFNTEILKWIPIIYNDKHITINVIVFETANEYMFKYNPSSPLIKIDMIKH</sequence>
<dbReference type="InterPro" id="IPR004493">
    <property type="entry name" value="Leu-tRNA-synth_Ia_arc/euk"/>
</dbReference>
<reference evidence="11 12" key="1">
    <citation type="submission" date="2020-04" db="EMBL/GenBank/DDBJ databases">
        <title>Advantages and limits of metagenomic assembly and binning of a giant virus.</title>
        <authorList>
            <person name="Schulz F."/>
            <person name="Andreani J."/>
            <person name="Francis R."/>
            <person name="Boudjemaa H."/>
            <person name="Bou Khalil J.Y."/>
            <person name="Lee J."/>
            <person name="La Scola B."/>
            <person name="Woyke T."/>
        </authorList>
    </citation>
    <scope>NUCLEOTIDE SEQUENCE [LARGE SCALE GENOMIC DNA]</scope>
    <source>
        <strain evidence="11 12">FV1/VV64</strain>
    </source>
</reference>
<keyword evidence="6" id="KW-0648">Protein biosynthesis</keyword>
<comment type="similarity">
    <text evidence="1">Belongs to the class-I aminoacyl-tRNA synthetase family.</text>
</comment>
<evidence type="ECO:0000313" key="11">
    <source>
        <dbReference type="EMBL" id="QKF93616.1"/>
    </source>
</evidence>
<dbReference type="InterPro" id="IPR002300">
    <property type="entry name" value="aa-tRNA-synth_Ia"/>
</dbReference>
<gene>
    <name evidence="11" type="ORF">Fadolivirus_1_158</name>
</gene>
<feature type="domain" description="Aminoacyl-tRNA synthetase class Ia" evidence="9">
    <location>
        <begin position="48"/>
        <end position="597"/>
    </location>
</feature>
<dbReference type="GO" id="GO:0005524">
    <property type="term" value="F:ATP binding"/>
    <property type="evidence" value="ECO:0007669"/>
    <property type="project" value="UniProtKB-KW"/>
</dbReference>
<dbReference type="PANTHER" id="PTHR45794:SF1">
    <property type="entry name" value="LEUCINE--TRNA LIGASE, CYTOPLASMIC"/>
    <property type="match status" value="1"/>
</dbReference>
<evidence type="ECO:0000256" key="1">
    <source>
        <dbReference type="ARBA" id="ARBA00005594"/>
    </source>
</evidence>
<keyword evidence="5" id="KW-0067">ATP-binding</keyword>
<dbReference type="SUPFAM" id="SSF52374">
    <property type="entry name" value="Nucleotidylyl transferase"/>
    <property type="match status" value="1"/>
</dbReference>
<keyword evidence="4" id="KW-0547">Nucleotide-binding</keyword>
<organism evidence="11 12">
    <name type="scientific">Fadolivirus FV1/VV64</name>
    <dbReference type="NCBI Taxonomy" id="3070911"/>
    <lineage>
        <taxon>Viruses</taxon>
        <taxon>Varidnaviria</taxon>
        <taxon>Bamfordvirae</taxon>
        <taxon>Nucleocytoviricota</taxon>
        <taxon>Megaviricetes</taxon>
        <taxon>Imitervirales</taxon>
        <taxon>Mimiviridae</taxon>
        <taxon>Klosneuvirinae</taxon>
        <taxon>Fadolivirus</taxon>
        <taxon>Fadolivirus algeromassiliense</taxon>
    </lineage>
</organism>
<evidence type="ECO:0000256" key="6">
    <source>
        <dbReference type="ARBA" id="ARBA00022917"/>
    </source>
</evidence>
<evidence type="ECO:0000259" key="9">
    <source>
        <dbReference type="Pfam" id="PF00133"/>
    </source>
</evidence>
<dbReference type="SUPFAM" id="SSF47323">
    <property type="entry name" value="Anticodon-binding domain of a subclass of class I aminoacyl-tRNA synthetases"/>
    <property type="match status" value="1"/>
</dbReference>
<evidence type="ECO:0000256" key="2">
    <source>
        <dbReference type="ARBA" id="ARBA00013164"/>
    </source>
</evidence>
<evidence type="ECO:0000313" key="12">
    <source>
        <dbReference type="Proteomes" id="UP001162001"/>
    </source>
</evidence>
<proteinExistence type="inferred from homology"/>
<keyword evidence="3" id="KW-0436">Ligase</keyword>
<dbReference type="Proteomes" id="UP001162001">
    <property type="component" value="Segment"/>
</dbReference>
<dbReference type="InterPro" id="IPR009080">
    <property type="entry name" value="tRNAsynth_Ia_anticodon-bd"/>
</dbReference>
<name>A0A7D3V7A9_9VIRU</name>
<feature type="domain" description="Methionyl/Valyl/Leucyl/Isoleucyl-tRNA synthetase anticodon-binding" evidence="10">
    <location>
        <begin position="644"/>
        <end position="770"/>
    </location>
</feature>
<evidence type="ECO:0000256" key="3">
    <source>
        <dbReference type="ARBA" id="ARBA00022598"/>
    </source>
</evidence>
<dbReference type="GO" id="GO:0004823">
    <property type="term" value="F:leucine-tRNA ligase activity"/>
    <property type="evidence" value="ECO:0007669"/>
    <property type="project" value="UniProtKB-EC"/>
</dbReference>
<dbReference type="InterPro" id="IPR013155">
    <property type="entry name" value="M/V/L/I-tRNA-synth_anticd-bd"/>
</dbReference>
<dbReference type="InterPro" id="IPR014729">
    <property type="entry name" value="Rossmann-like_a/b/a_fold"/>
</dbReference>
<dbReference type="EMBL" id="MT418680">
    <property type="protein sequence ID" value="QKF93616.1"/>
    <property type="molecule type" value="Genomic_DNA"/>
</dbReference>
<keyword evidence="7" id="KW-0030">Aminoacyl-tRNA synthetase</keyword>
<evidence type="ECO:0000256" key="8">
    <source>
        <dbReference type="ARBA" id="ARBA00030520"/>
    </source>
</evidence>
<dbReference type="Gene3D" id="3.40.50.620">
    <property type="entry name" value="HUPs"/>
    <property type="match status" value="2"/>
</dbReference>